<dbReference type="EMBL" id="VNHS01000017">
    <property type="protein sequence ID" value="TYP68946.1"/>
    <property type="molecule type" value="Genomic_DNA"/>
</dbReference>
<feature type="domain" description="Copper amine oxidase-like N-terminal" evidence="2">
    <location>
        <begin position="109"/>
        <end position="155"/>
    </location>
</feature>
<comment type="caution">
    <text evidence="3">The sequence shown here is derived from an EMBL/GenBank/DDBJ whole genome shotgun (WGS) entry which is preliminary data.</text>
</comment>
<organism evidence="3 4">
    <name type="scientific">Paenibacillus methanolicus</name>
    <dbReference type="NCBI Taxonomy" id="582686"/>
    <lineage>
        <taxon>Bacteria</taxon>
        <taxon>Bacillati</taxon>
        <taxon>Bacillota</taxon>
        <taxon>Bacilli</taxon>
        <taxon>Bacillales</taxon>
        <taxon>Paenibacillaceae</taxon>
        <taxon>Paenibacillus</taxon>
    </lineage>
</organism>
<protein>
    <submittedName>
        <fullName evidence="3">Copper amine oxidase-like protein</fullName>
    </submittedName>
</protein>
<dbReference type="InterPro" id="IPR036582">
    <property type="entry name" value="Mao_N_sf"/>
</dbReference>
<dbReference type="Pfam" id="PF07833">
    <property type="entry name" value="Cu_amine_oxidN1"/>
    <property type="match status" value="1"/>
</dbReference>
<reference evidence="3 4" key="1">
    <citation type="submission" date="2019-07" db="EMBL/GenBank/DDBJ databases">
        <title>Genomic Encyclopedia of Type Strains, Phase III (KMG-III): the genomes of soil and plant-associated and newly described type strains.</title>
        <authorList>
            <person name="Whitman W."/>
        </authorList>
    </citation>
    <scope>NUCLEOTIDE SEQUENCE [LARGE SCALE GENOMIC DNA]</scope>
    <source>
        <strain evidence="3 4">BL24</strain>
    </source>
</reference>
<evidence type="ECO:0000259" key="2">
    <source>
        <dbReference type="Pfam" id="PF07833"/>
    </source>
</evidence>
<dbReference type="AlphaFoldDB" id="A0A5S5BRM4"/>
<accession>A0A5S5BRM4</accession>
<dbReference type="SUPFAM" id="SSF55383">
    <property type="entry name" value="Copper amine oxidase, domain N"/>
    <property type="match status" value="1"/>
</dbReference>
<sequence>MKLKQIGSAAALALLCVTGAFPAYAAEQTNALRIDYANGEKRVLERSDYATRDNRLYVSPHLLSLLVPFDTVSKGIAWNADEQRLLIQAFDLNAVGERSDGFTMIAGEKAFYDHVLDQRFEITQEMLLTEGRVYLPLRAIAEAYGYSVEYDADGGESVIRIAGGAAQ</sequence>
<gene>
    <name evidence="3" type="ORF">BCM02_11764</name>
</gene>
<evidence type="ECO:0000256" key="1">
    <source>
        <dbReference type="SAM" id="SignalP"/>
    </source>
</evidence>
<evidence type="ECO:0000313" key="3">
    <source>
        <dbReference type="EMBL" id="TYP68946.1"/>
    </source>
</evidence>
<proteinExistence type="predicted"/>
<keyword evidence="1" id="KW-0732">Signal</keyword>
<dbReference type="Proteomes" id="UP000323257">
    <property type="component" value="Unassembled WGS sequence"/>
</dbReference>
<dbReference type="RefSeq" id="WP_148933277.1">
    <property type="nucleotide sequence ID" value="NZ_VNHS01000017.1"/>
</dbReference>
<name>A0A5S5BRM4_9BACL</name>
<feature type="chain" id="PRO_5024459801" evidence="1">
    <location>
        <begin position="26"/>
        <end position="167"/>
    </location>
</feature>
<dbReference type="InterPro" id="IPR012854">
    <property type="entry name" value="Cu_amine_oxidase-like_N"/>
</dbReference>
<evidence type="ECO:0000313" key="4">
    <source>
        <dbReference type="Proteomes" id="UP000323257"/>
    </source>
</evidence>
<keyword evidence="4" id="KW-1185">Reference proteome</keyword>
<feature type="signal peptide" evidence="1">
    <location>
        <begin position="1"/>
        <end position="25"/>
    </location>
</feature>
<dbReference type="OrthoDB" id="2617478at2"/>